<dbReference type="AlphaFoldDB" id="A0A9Q0IY08"/>
<dbReference type="GO" id="GO:1990023">
    <property type="term" value="C:mitotic spindle midzone"/>
    <property type="evidence" value="ECO:0007669"/>
    <property type="project" value="TreeGrafter"/>
</dbReference>
<reference evidence="1" key="1">
    <citation type="submission" date="2022-07" db="EMBL/GenBank/DDBJ databases">
        <title>Chromosome-level genome of Muraenolepis orangiensis.</title>
        <authorList>
            <person name="Kim J."/>
        </authorList>
    </citation>
    <scope>NUCLEOTIDE SEQUENCE</scope>
    <source>
        <strain evidence="1">KU_S4_2022</strain>
        <tissue evidence="1">Muscle</tissue>
    </source>
</reference>
<protein>
    <submittedName>
        <fullName evidence="1">Uncharacterized protein</fullName>
    </submittedName>
</protein>
<organism evidence="1 2">
    <name type="scientific">Muraenolepis orangiensis</name>
    <name type="common">Patagonian moray cod</name>
    <dbReference type="NCBI Taxonomy" id="630683"/>
    <lineage>
        <taxon>Eukaryota</taxon>
        <taxon>Metazoa</taxon>
        <taxon>Chordata</taxon>
        <taxon>Craniata</taxon>
        <taxon>Vertebrata</taxon>
        <taxon>Euteleostomi</taxon>
        <taxon>Actinopterygii</taxon>
        <taxon>Neopterygii</taxon>
        <taxon>Teleostei</taxon>
        <taxon>Neoteleostei</taxon>
        <taxon>Acanthomorphata</taxon>
        <taxon>Zeiogadaria</taxon>
        <taxon>Gadariae</taxon>
        <taxon>Gadiformes</taxon>
        <taxon>Muraenolepidoidei</taxon>
        <taxon>Muraenolepididae</taxon>
        <taxon>Muraenolepis</taxon>
    </lineage>
</organism>
<dbReference type="OrthoDB" id="642895at2759"/>
<evidence type="ECO:0000313" key="2">
    <source>
        <dbReference type="Proteomes" id="UP001148018"/>
    </source>
</evidence>
<dbReference type="PANTHER" id="PTHR19321">
    <property type="entry name" value="PROTEIN REGULATOR OF CYTOKINESIS 1 PRC1-RELATED"/>
    <property type="match status" value="1"/>
</dbReference>
<name>A0A9Q0IY08_9TELE</name>
<dbReference type="GO" id="GO:0051256">
    <property type="term" value="P:mitotic spindle midzone assembly"/>
    <property type="evidence" value="ECO:0007669"/>
    <property type="project" value="TreeGrafter"/>
</dbReference>
<dbReference type="GO" id="GO:0005737">
    <property type="term" value="C:cytoplasm"/>
    <property type="evidence" value="ECO:0007669"/>
    <property type="project" value="TreeGrafter"/>
</dbReference>
<accession>A0A9Q0IY08</accession>
<keyword evidence="2" id="KW-1185">Reference proteome</keyword>
<proteinExistence type="predicted"/>
<comment type="caution">
    <text evidence="1">The sequence shown here is derived from an EMBL/GenBank/DDBJ whole genome shotgun (WGS) entry which is preliminary data.</text>
</comment>
<dbReference type="Proteomes" id="UP001148018">
    <property type="component" value="Unassembled WGS sequence"/>
</dbReference>
<dbReference type="PANTHER" id="PTHR19321:SF1">
    <property type="entry name" value="PROTEIN REGULATOR OF CYTOKINESIS 1"/>
    <property type="match status" value="1"/>
</dbReference>
<evidence type="ECO:0000313" key="1">
    <source>
        <dbReference type="EMBL" id="KAJ3614173.1"/>
    </source>
</evidence>
<dbReference type="Pfam" id="PF03999">
    <property type="entry name" value="MAP65_ASE1"/>
    <property type="match status" value="1"/>
</dbReference>
<sequence length="320" mass="37952">MKFRQVWKIMELSEDQSLMRIIMVQQSVKLKLATMFEEEENGWMITPETFSNENKDLCAKLELLPTLKRNRALPCGSWFHHSSITLSSMRCRALQVLKKQRLHTFKNDVVVRELELCWMALCCPGGSWMATIDKLGEEKQRRHAEFLCLKEQIIHSMNHLEWLSETSLERNALIDDKMAFCLSLSNISSLKLLLTQLEDDKVENERWFSANRAKIQEMWNLLQTPQGEREENWRLFLELEHRVNNPSRLNTRGGNLLIEEKQRTELQKSLPKQEKSLKAQIDCWEQDWVGNRSILEYMQQQRSNFNAEKEREKTRKQVVK</sequence>
<dbReference type="GO" id="GO:0008017">
    <property type="term" value="F:microtubule binding"/>
    <property type="evidence" value="ECO:0007669"/>
    <property type="project" value="InterPro"/>
</dbReference>
<dbReference type="InterPro" id="IPR007145">
    <property type="entry name" value="MAP65_Ase1_PRC1"/>
</dbReference>
<gene>
    <name evidence="1" type="ORF">NHX12_017749</name>
</gene>
<dbReference type="Gene3D" id="1.20.58.1520">
    <property type="match status" value="1"/>
</dbReference>
<dbReference type="EMBL" id="JANIIK010000034">
    <property type="protein sequence ID" value="KAJ3614173.1"/>
    <property type="molecule type" value="Genomic_DNA"/>
</dbReference>